<gene>
    <name evidence="1" type="ORF">CDAR_282811</name>
</gene>
<accession>A0AAV4W5P8</accession>
<evidence type="ECO:0000313" key="1">
    <source>
        <dbReference type="EMBL" id="GIY78066.1"/>
    </source>
</evidence>
<dbReference type="EMBL" id="BPLQ01014200">
    <property type="protein sequence ID" value="GIY78066.1"/>
    <property type="molecule type" value="Genomic_DNA"/>
</dbReference>
<protein>
    <recommendedName>
        <fullName evidence="3">Ycf15</fullName>
    </recommendedName>
</protein>
<reference evidence="1 2" key="1">
    <citation type="submission" date="2021-06" db="EMBL/GenBank/DDBJ databases">
        <title>Caerostris darwini draft genome.</title>
        <authorList>
            <person name="Kono N."/>
            <person name="Arakawa K."/>
        </authorList>
    </citation>
    <scope>NUCLEOTIDE SEQUENCE [LARGE SCALE GENOMIC DNA]</scope>
</reference>
<proteinExistence type="predicted"/>
<evidence type="ECO:0008006" key="3">
    <source>
        <dbReference type="Google" id="ProtNLM"/>
    </source>
</evidence>
<name>A0AAV4W5P8_9ARAC</name>
<comment type="caution">
    <text evidence="1">The sequence shown here is derived from an EMBL/GenBank/DDBJ whole genome shotgun (WGS) entry which is preliminary data.</text>
</comment>
<sequence>MFEPPSLPFSNVRFQSNRPPYGTGILCGEKGRNRRINQYFITLVTFQNKAPRLAKGSIGSRGSHEGWSSPNDLWCVGGSLTPSQFLFLFSSVNDSECRY</sequence>
<dbReference type="Proteomes" id="UP001054837">
    <property type="component" value="Unassembled WGS sequence"/>
</dbReference>
<dbReference type="AlphaFoldDB" id="A0AAV4W5P8"/>
<organism evidence="1 2">
    <name type="scientific">Caerostris darwini</name>
    <dbReference type="NCBI Taxonomy" id="1538125"/>
    <lineage>
        <taxon>Eukaryota</taxon>
        <taxon>Metazoa</taxon>
        <taxon>Ecdysozoa</taxon>
        <taxon>Arthropoda</taxon>
        <taxon>Chelicerata</taxon>
        <taxon>Arachnida</taxon>
        <taxon>Araneae</taxon>
        <taxon>Araneomorphae</taxon>
        <taxon>Entelegynae</taxon>
        <taxon>Araneoidea</taxon>
        <taxon>Araneidae</taxon>
        <taxon>Caerostris</taxon>
    </lineage>
</organism>
<evidence type="ECO:0000313" key="2">
    <source>
        <dbReference type="Proteomes" id="UP001054837"/>
    </source>
</evidence>
<keyword evidence="2" id="KW-1185">Reference proteome</keyword>